<protein>
    <submittedName>
        <fullName evidence="2">Uncharacterized protein</fullName>
    </submittedName>
</protein>
<gene>
    <name evidence="3" type="ORF">A8C52_11630</name>
    <name evidence="2" type="ORF">BHF65_08815</name>
    <name evidence="4" type="ORF">DB362_07445</name>
</gene>
<evidence type="ECO:0000313" key="4">
    <source>
        <dbReference type="EMBL" id="PWG51640.1"/>
    </source>
</evidence>
<reference evidence="4 7" key="3">
    <citation type="submission" date="2018-05" db="EMBL/GenBank/DDBJ databases">
        <title>Lactobacillus salivarius genome sequencing and assembly.</title>
        <authorList>
            <person name="Audisio C."/>
            <person name="Albarracin L."/>
            <person name="Torres M.J."/>
            <person name="Hebert E.M."/>
            <person name="Saavedra L."/>
        </authorList>
    </citation>
    <scope>NUCLEOTIDE SEQUENCE [LARGE SCALE GENOMIC DNA]</scope>
    <source>
        <strain evidence="4 7">A3iob</strain>
    </source>
</reference>
<keyword evidence="1" id="KW-0812">Transmembrane</keyword>
<dbReference type="AlphaFoldDB" id="A0A1D7TTS9"/>
<evidence type="ECO:0000313" key="5">
    <source>
        <dbReference type="Proteomes" id="UP000094723"/>
    </source>
</evidence>
<keyword evidence="1" id="KW-0472">Membrane</keyword>
<name>A0A1D7TTS9_9LACO</name>
<evidence type="ECO:0000256" key="1">
    <source>
        <dbReference type="SAM" id="Phobius"/>
    </source>
</evidence>
<sequence>MLLSILVDLYSLVRVIQLLNNQKKLTKALGTNSVRISNEYNGGLRDFLLSFIVPAITTFSADENPLTMIIFILLFQFIVYVFYKNSSDFFPNISLMFMGYSVFKVDTYDLGGIEYVFGKTKNIDDIILKKVDVIMIGDKNYPNNVAIILEKKV</sequence>
<geneLocation type="plasmid" evidence="5">
    <name>pls_1 sequence</name>
</geneLocation>
<reference evidence="2 5" key="2">
    <citation type="submission" date="2016-09" db="EMBL/GenBank/DDBJ databases">
        <title>Complete Genome Sequence of Lactobacillus salivarius Jin.</title>
        <authorList>
            <person name="Jin N."/>
            <person name="Li C."/>
            <person name="Wang M."/>
            <person name="Ren D."/>
            <person name="Di Y."/>
            <person name="Pan R."/>
            <person name="Du S."/>
            <person name="Lu H."/>
            <person name="Li X."/>
            <person name="Tian M."/>
        </authorList>
    </citation>
    <scope>NUCLEOTIDE SEQUENCE [LARGE SCALE GENOMIC DNA]</scope>
    <source>
        <strain evidence="2 5">CICC 23174</strain>
        <plasmid evidence="2">pLS_1</plasmid>
        <plasmid evidence="5">pls_1 sequence</plasmid>
    </source>
</reference>
<proteinExistence type="predicted"/>
<dbReference type="Proteomes" id="UP000094723">
    <property type="component" value="Plasmid pLS_1"/>
</dbReference>
<keyword evidence="2" id="KW-0614">Plasmid</keyword>
<evidence type="ECO:0000313" key="7">
    <source>
        <dbReference type="Proteomes" id="UP000245607"/>
    </source>
</evidence>
<dbReference type="EMBL" id="LXZO01000005">
    <property type="protein sequence ID" value="PAY50380.1"/>
    <property type="molecule type" value="Genomic_DNA"/>
</dbReference>
<reference evidence="3 6" key="1">
    <citation type="submission" date="2016-05" db="EMBL/GenBank/DDBJ databases">
        <authorList>
            <person name="Lee J.-Y."/>
            <person name="Kim E.B."/>
            <person name="Choi Y.-J."/>
        </authorList>
    </citation>
    <scope>NUCLEOTIDE SEQUENCE [LARGE SCALE GENOMIC DNA]</scope>
    <source>
        <strain evidence="3 6">KLA006</strain>
    </source>
</reference>
<dbReference type="Proteomes" id="UP000218139">
    <property type="component" value="Unassembled WGS sequence"/>
</dbReference>
<dbReference type="Proteomes" id="UP000245607">
    <property type="component" value="Unassembled WGS sequence"/>
</dbReference>
<evidence type="ECO:0000313" key="3">
    <source>
        <dbReference type="EMBL" id="PAY50380.1"/>
    </source>
</evidence>
<keyword evidence="1" id="KW-1133">Transmembrane helix</keyword>
<dbReference type="RefSeq" id="WP_034983624.1">
    <property type="nucleotide sequence ID" value="NZ_CP084926.1"/>
</dbReference>
<dbReference type="EMBL" id="CP017108">
    <property type="protein sequence ID" value="AOO74374.1"/>
    <property type="molecule type" value="Genomic_DNA"/>
</dbReference>
<accession>A0A1D7TTS9</accession>
<evidence type="ECO:0000313" key="6">
    <source>
        <dbReference type="Proteomes" id="UP000218139"/>
    </source>
</evidence>
<geneLocation type="plasmid" evidence="2">
    <name>pLS_1</name>
</geneLocation>
<dbReference type="EMBL" id="QFAS01000008">
    <property type="protein sequence ID" value="PWG51640.1"/>
    <property type="molecule type" value="Genomic_DNA"/>
</dbReference>
<evidence type="ECO:0000313" key="2">
    <source>
        <dbReference type="EMBL" id="AOO74374.1"/>
    </source>
</evidence>
<organism evidence="2 5">
    <name type="scientific">Ligilactobacillus salivarius</name>
    <dbReference type="NCBI Taxonomy" id="1624"/>
    <lineage>
        <taxon>Bacteria</taxon>
        <taxon>Bacillati</taxon>
        <taxon>Bacillota</taxon>
        <taxon>Bacilli</taxon>
        <taxon>Lactobacillales</taxon>
        <taxon>Lactobacillaceae</taxon>
        <taxon>Ligilactobacillus</taxon>
    </lineage>
</organism>
<feature type="transmembrane region" description="Helical" evidence="1">
    <location>
        <begin position="66"/>
        <end position="83"/>
    </location>
</feature>